<organism evidence="1 2">
    <name type="scientific">Modicisalibacter tunisiensis</name>
    <dbReference type="NCBI Taxonomy" id="390637"/>
    <lineage>
        <taxon>Bacteria</taxon>
        <taxon>Pseudomonadati</taxon>
        <taxon>Pseudomonadota</taxon>
        <taxon>Gammaproteobacteria</taxon>
        <taxon>Oceanospirillales</taxon>
        <taxon>Halomonadaceae</taxon>
        <taxon>Modicisalibacter</taxon>
    </lineage>
</organism>
<gene>
    <name evidence="1" type="ORF">KGQ91_12545</name>
</gene>
<reference evidence="1 2" key="1">
    <citation type="submission" date="2021-05" db="EMBL/GenBank/DDBJ databases">
        <title>Petroleum and Energy Research Collection (APPE): ex situ preservation of microbial diversity associated with the oil industry and exploitation of its biotechnological potential.</title>
        <authorList>
            <person name="Paixao C.T.M."/>
            <person name="Gomes M.B."/>
            <person name="Oliveira V.M."/>
        </authorList>
    </citation>
    <scope>NUCLEOTIDE SEQUENCE [LARGE SCALE GENOMIC DNA]</scope>
    <source>
        <strain evidence="1 2">LIT2</strain>
    </source>
</reference>
<proteinExistence type="predicted"/>
<dbReference type="RefSeq" id="WP_224421106.1">
    <property type="nucleotide sequence ID" value="NZ_JAGXFD010000001.1"/>
</dbReference>
<dbReference type="EMBL" id="JAGXFD010000001">
    <property type="protein sequence ID" value="MBZ9568499.1"/>
    <property type="molecule type" value="Genomic_DNA"/>
</dbReference>
<evidence type="ECO:0000313" key="1">
    <source>
        <dbReference type="EMBL" id="MBZ9568499.1"/>
    </source>
</evidence>
<dbReference type="Proteomes" id="UP001319883">
    <property type="component" value="Unassembled WGS sequence"/>
</dbReference>
<name>A0ABS7X260_9GAMM</name>
<accession>A0ABS7X260</accession>
<evidence type="ECO:0000313" key="2">
    <source>
        <dbReference type="Proteomes" id="UP001319883"/>
    </source>
</evidence>
<keyword evidence="2" id="KW-1185">Reference proteome</keyword>
<protein>
    <submittedName>
        <fullName evidence="1">Uncharacterized protein</fullName>
    </submittedName>
</protein>
<comment type="caution">
    <text evidence="1">The sequence shown here is derived from an EMBL/GenBank/DDBJ whole genome shotgun (WGS) entry which is preliminary data.</text>
</comment>
<sequence>MTATTNLIALLDDIGQREDGLGFAARGHSRRLKRPLRYLRTREDHLHALEGFSELVEALELLERDTTRRLADLIIGAWQDAYRIDREGGAQ</sequence>